<proteinExistence type="predicted"/>
<dbReference type="AlphaFoldDB" id="A0AAV1LKL2"/>
<feature type="domain" description="PiggyBac transposable element-derived protein" evidence="1">
    <location>
        <begin position="5"/>
        <end position="89"/>
    </location>
</feature>
<dbReference type="EMBL" id="CAVLGL010000090">
    <property type="protein sequence ID" value="CAK1594579.1"/>
    <property type="molecule type" value="Genomic_DNA"/>
</dbReference>
<keyword evidence="3" id="KW-1185">Reference proteome</keyword>
<reference evidence="2 3" key="1">
    <citation type="submission" date="2023-11" db="EMBL/GenBank/DDBJ databases">
        <authorList>
            <person name="Hedman E."/>
            <person name="Englund M."/>
            <person name="Stromberg M."/>
            <person name="Nyberg Akerstrom W."/>
            <person name="Nylinder S."/>
            <person name="Jareborg N."/>
            <person name="Kallberg Y."/>
            <person name="Kronander E."/>
        </authorList>
    </citation>
    <scope>NUCLEOTIDE SEQUENCE [LARGE SCALE GENOMIC DNA]</scope>
</reference>
<evidence type="ECO:0000313" key="2">
    <source>
        <dbReference type="EMBL" id="CAK1594579.1"/>
    </source>
</evidence>
<accession>A0AAV1LKL2</accession>
<dbReference type="InterPro" id="IPR029526">
    <property type="entry name" value="PGBD"/>
</dbReference>
<gene>
    <name evidence="2" type="ORF">PARMNEM_LOCUS14189</name>
</gene>
<dbReference type="PANTHER" id="PTHR46599">
    <property type="entry name" value="PIGGYBAC TRANSPOSABLE ELEMENT-DERIVED PROTEIN 4"/>
    <property type="match status" value="1"/>
</dbReference>
<dbReference type="PANTHER" id="PTHR46599:SF6">
    <property type="entry name" value="DUAL SPECIFICITY PHOSPHATASE 26"/>
    <property type="match status" value="1"/>
</dbReference>
<dbReference type="Pfam" id="PF13843">
    <property type="entry name" value="DDE_Tnp_1_7"/>
    <property type="match status" value="1"/>
</dbReference>
<dbReference type="Proteomes" id="UP001314205">
    <property type="component" value="Unassembled WGS sequence"/>
</dbReference>
<comment type="caution">
    <text evidence="2">The sequence shown here is derived from an EMBL/GenBank/DDBJ whole genome shotgun (WGS) entry which is preliminary data.</text>
</comment>
<organism evidence="2 3">
    <name type="scientific">Parnassius mnemosyne</name>
    <name type="common">clouded apollo</name>
    <dbReference type="NCBI Taxonomy" id="213953"/>
    <lineage>
        <taxon>Eukaryota</taxon>
        <taxon>Metazoa</taxon>
        <taxon>Ecdysozoa</taxon>
        <taxon>Arthropoda</taxon>
        <taxon>Hexapoda</taxon>
        <taxon>Insecta</taxon>
        <taxon>Pterygota</taxon>
        <taxon>Neoptera</taxon>
        <taxon>Endopterygota</taxon>
        <taxon>Lepidoptera</taxon>
        <taxon>Glossata</taxon>
        <taxon>Ditrysia</taxon>
        <taxon>Papilionoidea</taxon>
        <taxon>Papilionidae</taxon>
        <taxon>Parnassiinae</taxon>
        <taxon>Parnassini</taxon>
        <taxon>Parnassius</taxon>
        <taxon>Driopa</taxon>
    </lineage>
</organism>
<protein>
    <recommendedName>
        <fullName evidence="1">PiggyBac transposable element-derived protein domain-containing protein</fullName>
    </recommendedName>
</protein>
<sequence>MFGFDKEITLVSYKPKSNKLVYLISTIHDQPAINIDSKKPEIIEFYNSTKGAVDTVDQMCSIMSTSRKTNRWPLCLFYDILNLSIVNAYVIYVSNAIRNGKKPLKRRPFALEMADELMKPWLQERYQTVSLQRNLKHIIAEILKIHDPQEGPSQEVPRTRKTCSYCPAKKRRMTTNFCKGCKKAICREHIVSMCNHCSV</sequence>
<evidence type="ECO:0000259" key="1">
    <source>
        <dbReference type="Pfam" id="PF13843"/>
    </source>
</evidence>
<name>A0AAV1LKL2_9NEOP</name>
<evidence type="ECO:0000313" key="3">
    <source>
        <dbReference type="Proteomes" id="UP001314205"/>
    </source>
</evidence>